<evidence type="ECO:0000256" key="1">
    <source>
        <dbReference type="ARBA" id="ARBA00023015"/>
    </source>
</evidence>
<dbReference type="GO" id="GO:0006950">
    <property type="term" value="P:response to stress"/>
    <property type="evidence" value="ECO:0007669"/>
    <property type="project" value="TreeGrafter"/>
</dbReference>
<dbReference type="PROSITE" id="PS01117">
    <property type="entry name" value="HTH_MARR_1"/>
    <property type="match status" value="1"/>
</dbReference>
<dbReference type="Pfam" id="PF01047">
    <property type="entry name" value="MarR"/>
    <property type="match status" value="1"/>
</dbReference>
<dbReference type="PRINTS" id="PR00598">
    <property type="entry name" value="HTHMARR"/>
</dbReference>
<proteinExistence type="predicted"/>
<dbReference type="Gene3D" id="1.10.10.10">
    <property type="entry name" value="Winged helix-like DNA-binding domain superfamily/Winged helix DNA-binding domain"/>
    <property type="match status" value="1"/>
</dbReference>
<keyword evidence="3" id="KW-0804">Transcription</keyword>
<keyword evidence="1" id="KW-0805">Transcription regulation</keyword>
<feature type="domain" description="HTH marR-type" evidence="4">
    <location>
        <begin position="20"/>
        <end position="154"/>
    </location>
</feature>
<dbReference type="InterPro" id="IPR039422">
    <property type="entry name" value="MarR/SlyA-like"/>
</dbReference>
<protein>
    <submittedName>
        <fullName evidence="5">DNA-binding MarR family transcriptional regulator</fullName>
    </submittedName>
</protein>
<keyword evidence="2 5" id="KW-0238">DNA-binding</keyword>
<dbReference type="InterPro" id="IPR000394">
    <property type="entry name" value="RNA_pol_sigma_54"/>
</dbReference>
<dbReference type="RefSeq" id="WP_152649629.1">
    <property type="nucleotide sequence ID" value="NZ_BBRC01000015.1"/>
</dbReference>
<evidence type="ECO:0000313" key="6">
    <source>
        <dbReference type="Proteomes" id="UP000547973"/>
    </source>
</evidence>
<evidence type="ECO:0000256" key="2">
    <source>
        <dbReference type="ARBA" id="ARBA00023125"/>
    </source>
</evidence>
<dbReference type="InterPro" id="IPR036388">
    <property type="entry name" value="WH-like_DNA-bd_sf"/>
</dbReference>
<dbReference type="GO" id="GO:0003677">
    <property type="term" value="F:DNA binding"/>
    <property type="evidence" value="ECO:0007669"/>
    <property type="project" value="UniProtKB-KW"/>
</dbReference>
<reference evidence="5 6" key="1">
    <citation type="submission" date="2020-07" db="EMBL/GenBank/DDBJ databases">
        <title>Sequencing the genomes of 1000 actinobacteria strains.</title>
        <authorList>
            <person name="Klenk H.-P."/>
        </authorList>
    </citation>
    <scope>NUCLEOTIDE SEQUENCE [LARGE SCALE GENOMIC DNA]</scope>
    <source>
        <strain evidence="5 6">DSM 19970</strain>
    </source>
</reference>
<comment type="caution">
    <text evidence="5">The sequence shown here is derived from an EMBL/GenBank/DDBJ whole genome shotgun (WGS) entry which is preliminary data.</text>
</comment>
<dbReference type="EMBL" id="JACBZO010000001">
    <property type="protein sequence ID" value="NYI41945.1"/>
    <property type="molecule type" value="Genomic_DNA"/>
</dbReference>
<accession>A0A7Y9ZBS7</accession>
<dbReference type="PANTHER" id="PTHR33164:SF94">
    <property type="entry name" value="TRANSCRIPTIONAL REGULATORY PROTEIN-RELATED"/>
    <property type="match status" value="1"/>
</dbReference>
<dbReference type="PROSITE" id="PS00717">
    <property type="entry name" value="SIGMA54_1"/>
    <property type="match status" value="1"/>
</dbReference>
<dbReference type="SUPFAM" id="SSF46785">
    <property type="entry name" value="Winged helix' DNA-binding domain"/>
    <property type="match status" value="1"/>
</dbReference>
<dbReference type="InterPro" id="IPR036390">
    <property type="entry name" value="WH_DNA-bd_sf"/>
</dbReference>
<dbReference type="SMART" id="SM00347">
    <property type="entry name" value="HTH_MARR"/>
    <property type="match status" value="1"/>
</dbReference>
<dbReference type="GO" id="GO:0001216">
    <property type="term" value="F:DNA-binding transcription activator activity"/>
    <property type="evidence" value="ECO:0007669"/>
    <property type="project" value="InterPro"/>
</dbReference>
<dbReference type="PROSITE" id="PS50995">
    <property type="entry name" value="HTH_MARR_2"/>
    <property type="match status" value="1"/>
</dbReference>
<name>A0A7Y9ZBS7_9MICO</name>
<gene>
    <name evidence="5" type="ORF">BKA03_002064</name>
</gene>
<evidence type="ECO:0000313" key="5">
    <source>
        <dbReference type="EMBL" id="NYI41945.1"/>
    </source>
</evidence>
<keyword evidence="6" id="KW-1185">Reference proteome</keyword>
<dbReference type="GO" id="GO:0016987">
    <property type="term" value="F:sigma factor activity"/>
    <property type="evidence" value="ECO:0007669"/>
    <property type="project" value="InterPro"/>
</dbReference>
<dbReference type="PANTHER" id="PTHR33164">
    <property type="entry name" value="TRANSCRIPTIONAL REGULATOR, MARR FAMILY"/>
    <property type="match status" value="1"/>
</dbReference>
<evidence type="ECO:0000256" key="3">
    <source>
        <dbReference type="ARBA" id="ARBA00023163"/>
    </source>
</evidence>
<sequence length="169" mass="17972">MSPEPANVVPATTVRARRTIDEAAMATLVASRSLLGFVAQSLAPALEEMTMPQFRVLVVLDGDGPLRMGDLAERIGVHPSTLSRTVDKLVGAGWLERASGEESRREVHVALTRRGQKLVDEITAQRRSGIAGVLKGLGPEDRAAVHRGMEIFAAAAGEASPDDLLELGL</sequence>
<dbReference type="InterPro" id="IPR000835">
    <property type="entry name" value="HTH_MarR-typ"/>
</dbReference>
<dbReference type="Proteomes" id="UP000547973">
    <property type="component" value="Unassembled WGS sequence"/>
</dbReference>
<dbReference type="InterPro" id="IPR023187">
    <property type="entry name" value="Tscrpt_reg_MarR-type_CS"/>
</dbReference>
<organism evidence="5 6">
    <name type="scientific">Demequina lutea</name>
    <dbReference type="NCBI Taxonomy" id="431489"/>
    <lineage>
        <taxon>Bacteria</taxon>
        <taxon>Bacillati</taxon>
        <taxon>Actinomycetota</taxon>
        <taxon>Actinomycetes</taxon>
        <taxon>Micrococcales</taxon>
        <taxon>Demequinaceae</taxon>
        <taxon>Demequina</taxon>
    </lineage>
</organism>
<evidence type="ECO:0000259" key="4">
    <source>
        <dbReference type="PROSITE" id="PS50995"/>
    </source>
</evidence>
<dbReference type="OrthoDB" id="8966183at2"/>
<dbReference type="AlphaFoldDB" id="A0A7Y9ZBS7"/>